<organism evidence="8 9">
    <name type="scientific">Marasmiellus scandens</name>
    <dbReference type="NCBI Taxonomy" id="2682957"/>
    <lineage>
        <taxon>Eukaryota</taxon>
        <taxon>Fungi</taxon>
        <taxon>Dikarya</taxon>
        <taxon>Basidiomycota</taxon>
        <taxon>Agaricomycotina</taxon>
        <taxon>Agaricomycetes</taxon>
        <taxon>Agaricomycetidae</taxon>
        <taxon>Agaricales</taxon>
        <taxon>Marasmiineae</taxon>
        <taxon>Omphalotaceae</taxon>
        <taxon>Marasmiellus</taxon>
    </lineage>
</organism>
<dbReference type="Gene3D" id="1.20.1250.20">
    <property type="entry name" value="MFS general substrate transporter like domains"/>
    <property type="match status" value="1"/>
</dbReference>
<sequence length="558" mass="61275">MTAAPGKLAPSTKETQGTTQDVIEQIDIEHMEVENDPRKWSRHRKNFVLFQVGTGAMIAGLSSNIQLPAVSEMEAVLPATPSQISLTLSLFMLFQGVIPLFWSSVSEVKGRKFVYVSSLAIFTVGSVIIATSNSIGLVIGFRIIQAGGSSAVMSIGAATLADIFDPEERGSKMGLFYIAPLLGPSLGSIFGGVFTTAFTWRGPFYFLTIVGGCVTLCFLFAFKDTWRKERSTVYQRVVKKKMKERIGMKTAESEKSHGTNRNSPDTDVEKQVVSGSSTPKPSGPGSESRTSTSETARPVSIKKEDMERELADVTKDIKLSLLDVNPVTPLWGTFKKPWNLCMLTASALIFAFTYIVVYSTTRVLENAYRYNPLKVGLVLLSFGLGSVTGSILGGRFSDYNLRRLKEKNGGKREAEMRLKPLLIPFILFPLFIIACGWVLKERLHIAAVVVFLFIVGFFSIFIYTPTLAYIVDSNPGASSFATALNSLLRGLFAFISLEITVPLQESIGEGWMYVIIAAAVIVSGVLIGWTEKKGKGWRDGWEQRKRNKNEQGTIASPK</sequence>
<feature type="transmembrane region" description="Helical" evidence="6">
    <location>
        <begin position="113"/>
        <end position="131"/>
    </location>
</feature>
<dbReference type="Gene3D" id="1.20.1720.10">
    <property type="entry name" value="Multidrug resistance protein D"/>
    <property type="match status" value="1"/>
</dbReference>
<comment type="subcellular location">
    <subcellularLocation>
        <location evidence="1">Membrane</location>
        <topology evidence="1">Multi-pass membrane protein</topology>
    </subcellularLocation>
</comment>
<dbReference type="InterPro" id="IPR020846">
    <property type="entry name" value="MFS_dom"/>
</dbReference>
<evidence type="ECO:0000313" key="9">
    <source>
        <dbReference type="Proteomes" id="UP001498398"/>
    </source>
</evidence>
<feature type="transmembrane region" description="Helical" evidence="6">
    <location>
        <begin position="143"/>
        <end position="163"/>
    </location>
</feature>
<keyword evidence="9" id="KW-1185">Reference proteome</keyword>
<feature type="compositionally biased region" description="Basic and acidic residues" evidence="5">
    <location>
        <begin position="248"/>
        <end position="257"/>
    </location>
</feature>
<evidence type="ECO:0000256" key="1">
    <source>
        <dbReference type="ARBA" id="ARBA00004141"/>
    </source>
</evidence>
<evidence type="ECO:0000256" key="4">
    <source>
        <dbReference type="ARBA" id="ARBA00023136"/>
    </source>
</evidence>
<dbReference type="SUPFAM" id="SSF103473">
    <property type="entry name" value="MFS general substrate transporter"/>
    <property type="match status" value="1"/>
</dbReference>
<feature type="transmembrane region" description="Helical" evidence="6">
    <location>
        <begin position="47"/>
        <end position="70"/>
    </location>
</feature>
<keyword evidence="4 6" id="KW-0472">Membrane</keyword>
<proteinExistence type="predicted"/>
<evidence type="ECO:0000256" key="5">
    <source>
        <dbReference type="SAM" id="MobiDB-lite"/>
    </source>
</evidence>
<feature type="transmembrane region" description="Helical" evidence="6">
    <location>
        <begin position="483"/>
        <end position="504"/>
    </location>
</feature>
<dbReference type="PANTHER" id="PTHR23502:SF5">
    <property type="entry name" value="QUINIDINE RESISTANCE PROTEIN 3"/>
    <property type="match status" value="1"/>
</dbReference>
<feature type="transmembrane region" description="Helical" evidence="6">
    <location>
        <begin position="175"/>
        <end position="198"/>
    </location>
</feature>
<name>A0ABR1JQX7_9AGAR</name>
<evidence type="ECO:0000313" key="8">
    <source>
        <dbReference type="EMBL" id="KAK7464750.1"/>
    </source>
</evidence>
<dbReference type="InterPro" id="IPR011701">
    <property type="entry name" value="MFS"/>
</dbReference>
<evidence type="ECO:0000256" key="2">
    <source>
        <dbReference type="ARBA" id="ARBA00022692"/>
    </source>
</evidence>
<feature type="transmembrane region" description="Helical" evidence="6">
    <location>
        <begin position="445"/>
        <end position="471"/>
    </location>
</feature>
<dbReference type="InterPro" id="IPR036259">
    <property type="entry name" value="MFS_trans_sf"/>
</dbReference>
<feature type="transmembrane region" description="Helical" evidence="6">
    <location>
        <begin position="204"/>
        <end position="222"/>
    </location>
</feature>
<feature type="region of interest" description="Disordered" evidence="5">
    <location>
        <begin position="248"/>
        <end position="301"/>
    </location>
</feature>
<feature type="transmembrane region" description="Helical" evidence="6">
    <location>
        <begin position="338"/>
        <end position="357"/>
    </location>
</feature>
<evidence type="ECO:0000259" key="7">
    <source>
        <dbReference type="PROSITE" id="PS50850"/>
    </source>
</evidence>
<dbReference type="Proteomes" id="UP001498398">
    <property type="component" value="Unassembled WGS sequence"/>
</dbReference>
<evidence type="ECO:0000256" key="6">
    <source>
        <dbReference type="SAM" id="Phobius"/>
    </source>
</evidence>
<feature type="domain" description="Major facilitator superfamily (MFS) profile" evidence="7">
    <location>
        <begin position="48"/>
        <end position="535"/>
    </location>
</feature>
<keyword evidence="3 6" id="KW-1133">Transmembrane helix</keyword>
<feature type="transmembrane region" description="Helical" evidence="6">
    <location>
        <begin position="377"/>
        <end position="397"/>
    </location>
</feature>
<accession>A0ABR1JQX7</accession>
<feature type="transmembrane region" description="Helical" evidence="6">
    <location>
        <begin position="82"/>
        <end position="101"/>
    </location>
</feature>
<protein>
    <recommendedName>
        <fullName evidence="7">Major facilitator superfamily (MFS) profile domain-containing protein</fullName>
    </recommendedName>
</protein>
<dbReference type="PROSITE" id="PS50850">
    <property type="entry name" value="MFS"/>
    <property type="match status" value="1"/>
</dbReference>
<feature type="compositionally biased region" description="Low complexity" evidence="5">
    <location>
        <begin position="274"/>
        <end position="298"/>
    </location>
</feature>
<feature type="transmembrane region" description="Helical" evidence="6">
    <location>
        <begin position="510"/>
        <end position="529"/>
    </location>
</feature>
<evidence type="ECO:0000256" key="3">
    <source>
        <dbReference type="ARBA" id="ARBA00022989"/>
    </source>
</evidence>
<dbReference type="EMBL" id="JBANRG010000007">
    <property type="protein sequence ID" value="KAK7464750.1"/>
    <property type="molecule type" value="Genomic_DNA"/>
</dbReference>
<comment type="caution">
    <text evidence="8">The sequence shown here is derived from an EMBL/GenBank/DDBJ whole genome shotgun (WGS) entry which is preliminary data.</text>
</comment>
<feature type="transmembrane region" description="Helical" evidence="6">
    <location>
        <begin position="418"/>
        <end position="439"/>
    </location>
</feature>
<dbReference type="PANTHER" id="PTHR23502">
    <property type="entry name" value="MAJOR FACILITATOR SUPERFAMILY"/>
    <property type="match status" value="1"/>
</dbReference>
<gene>
    <name evidence="8" type="ORF">VKT23_005957</name>
</gene>
<dbReference type="Pfam" id="PF07690">
    <property type="entry name" value="MFS_1"/>
    <property type="match status" value="1"/>
</dbReference>
<keyword evidence="2 6" id="KW-0812">Transmembrane</keyword>
<reference evidence="8 9" key="1">
    <citation type="submission" date="2024-01" db="EMBL/GenBank/DDBJ databases">
        <title>A draft genome for the cacao thread blight pathogen Marasmiellus scandens.</title>
        <authorList>
            <person name="Baruah I.K."/>
            <person name="Leung J."/>
            <person name="Bukari Y."/>
            <person name="Amoako-Attah I."/>
            <person name="Meinhardt L.W."/>
            <person name="Bailey B.A."/>
            <person name="Cohen S.P."/>
        </authorList>
    </citation>
    <scope>NUCLEOTIDE SEQUENCE [LARGE SCALE GENOMIC DNA]</scope>
    <source>
        <strain evidence="8 9">GH-19</strain>
    </source>
</reference>